<protein>
    <submittedName>
        <fullName evidence="1">Uncharacterized protein</fullName>
    </submittedName>
</protein>
<organism evidence="1 2">
    <name type="scientific">Trichinella britovi</name>
    <name type="common">Parasitic roundworm</name>
    <dbReference type="NCBI Taxonomy" id="45882"/>
    <lineage>
        <taxon>Eukaryota</taxon>
        <taxon>Metazoa</taxon>
        <taxon>Ecdysozoa</taxon>
        <taxon>Nematoda</taxon>
        <taxon>Enoplea</taxon>
        <taxon>Dorylaimia</taxon>
        <taxon>Trichinellida</taxon>
        <taxon>Trichinellidae</taxon>
        <taxon>Trichinella</taxon>
    </lineage>
</organism>
<proteinExistence type="predicted"/>
<dbReference type="EMBL" id="JYDI01000440">
    <property type="protein sequence ID" value="KRY44958.1"/>
    <property type="molecule type" value="Genomic_DNA"/>
</dbReference>
<sequence>MDTVIQQVLSGNVNAGKQRKHAQYTGEYNNGTRSLEQFLAALICRRAAAVSPGSRLLPGLSWWPASELQRGSAAPAAESPDKLPSTLSHRRNVPQDRTETVLWQIDDAYTHGSGSVRRSAANGVQQRRVAALTSKLIHDEITVEHFLEKYRIILLNDYDYSTFALCIILHPFVVDPY</sequence>
<evidence type="ECO:0000313" key="1">
    <source>
        <dbReference type="EMBL" id="KRY44958.1"/>
    </source>
</evidence>
<keyword evidence="2" id="KW-1185">Reference proteome</keyword>
<evidence type="ECO:0000313" key="2">
    <source>
        <dbReference type="Proteomes" id="UP000054653"/>
    </source>
</evidence>
<comment type="caution">
    <text evidence="1">The sequence shown here is derived from an EMBL/GenBank/DDBJ whole genome shotgun (WGS) entry which is preliminary data.</text>
</comment>
<gene>
    <name evidence="1" type="ORF">T03_16376</name>
</gene>
<reference evidence="1 2" key="1">
    <citation type="submission" date="2015-01" db="EMBL/GenBank/DDBJ databases">
        <title>Evolution of Trichinella species and genotypes.</title>
        <authorList>
            <person name="Korhonen P.K."/>
            <person name="Edoardo P."/>
            <person name="Giuseppe L.R."/>
            <person name="Gasser R.B."/>
        </authorList>
    </citation>
    <scope>NUCLEOTIDE SEQUENCE [LARGE SCALE GENOMIC DNA]</scope>
    <source>
        <strain evidence="1">ISS120</strain>
    </source>
</reference>
<name>A0A0V1C7I4_TRIBR</name>
<dbReference type="AlphaFoldDB" id="A0A0V1C7I4"/>
<accession>A0A0V1C7I4</accession>
<dbReference type="Proteomes" id="UP000054653">
    <property type="component" value="Unassembled WGS sequence"/>
</dbReference>